<organism evidence="1 2">
    <name type="scientific">Carya illinoinensis</name>
    <name type="common">Pecan</name>
    <dbReference type="NCBI Taxonomy" id="32201"/>
    <lineage>
        <taxon>Eukaryota</taxon>
        <taxon>Viridiplantae</taxon>
        <taxon>Streptophyta</taxon>
        <taxon>Embryophyta</taxon>
        <taxon>Tracheophyta</taxon>
        <taxon>Spermatophyta</taxon>
        <taxon>Magnoliopsida</taxon>
        <taxon>eudicotyledons</taxon>
        <taxon>Gunneridae</taxon>
        <taxon>Pentapetalae</taxon>
        <taxon>rosids</taxon>
        <taxon>fabids</taxon>
        <taxon>Fagales</taxon>
        <taxon>Juglandaceae</taxon>
        <taxon>Carya</taxon>
    </lineage>
</organism>
<dbReference type="EMBL" id="CM031827">
    <property type="protein sequence ID" value="KAG6721097.1"/>
    <property type="molecule type" value="Genomic_DNA"/>
</dbReference>
<accession>A0A922FJ12</accession>
<name>A0A922FJ12_CARIL</name>
<protein>
    <submittedName>
        <fullName evidence="1">Uncharacterized protein</fullName>
    </submittedName>
</protein>
<gene>
    <name evidence="1" type="ORF">I3842_03G095600</name>
</gene>
<evidence type="ECO:0000313" key="1">
    <source>
        <dbReference type="EMBL" id="KAG6721097.1"/>
    </source>
</evidence>
<comment type="caution">
    <text evidence="1">The sequence shown here is derived from an EMBL/GenBank/DDBJ whole genome shotgun (WGS) entry which is preliminary data.</text>
</comment>
<sequence>MGFFREVGIDSKLFTLVKEGAQLRIIERSWKRQQELLVKQNILQWVCKALESCLSREKDEFYSSIREGSSSYLAQKCYNSRGRFLEVAEYKEGGGRRLIIFPEGDGGKGWKRLKEALGELLKEEKT</sequence>
<evidence type="ECO:0000313" key="2">
    <source>
        <dbReference type="Proteomes" id="UP000811246"/>
    </source>
</evidence>
<reference evidence="1" key="1">
    <citation type="submission" date="2021-01" db="EMBL/GenBank/DDBJ databases">
        <authorList>
            <person name="Lovell J.T."/>
            <person name="Bentley N."/>
            <person name="Bhattarai G."/>
            <person name="Jenkins J.W."/>
            <person name="Sreedasyam A."/>
            <person name="Alarcon Y."/>
            <person name="Bock C."/>
            <person name="Boston L."/>
            <person name="Carlson J."/>
            <person name="Cervantes K."/>
            <person name="Clermont K."/>
            <person name="Krom N."/>
            <person name="Kubenka K."/>
            <person name="Mamidi S."/>
            <person name="Mattison C."/>
            <person name="Monteros M."/>
            <person name="Pisani C."/>
            <person name="Plott C."/>
            <person name="Rajasekar S."/>
            <person name="Rhein H.S."/>
            <person name="Rohla C."/>
            <person name="Song M."/>
            <person name="Hilaire R.S."/>
            <person name="Shu S."/>
            <person name="Wells L."/>
            <person name="Wang X."/>
            <person name="Webber J."/>
            <person name="Heerema R.J."/>
            <person name="Klein P."/>
            <person name="Conner P."/>
            <person name="Grauke L."/>
            <person name="Grimwood J."/>
            <person name="Schmutz J."/>
            <person name="Randall J.J."/>
        </authorList>
    </citation>
    <scope>NUCLEOTIDE SEQUENCE</scope>
    <source>
        <tissue evidence="1">Leaf</tissue>
    </source>
</reference>
<dbReference type="Proteomes" id="UP000811246">
    <property type="component" value="Chromosome 3"/>
</dbReference>
<dbReference type="AlphaFoldDB" id="A0A922FJ12"/>
<proteinExistence type="predicted"/>